<comment type="caution">
    <text evidence="1">The sequence shown here is derived from an EMBL/GenBank/DDBJ whole genome shotgun (WGS) entry which is preliminary data.</text>
</comment>
<evidence type="ECO:0000313" key="2">
    <source>
        <dbReference type="Proteomes" id="UP000265520"/>
    </source>
</evidence>
<accession>A0A392RGH4</accession>
<name>A0A392RGH4_9FABA</name>
<reference evidence="1 2" key="1">
    <citation type="journal article" date="2018" name="Front. Plant Sci.">
        <title>Red Clover (Trifolium pratense) and Zigzag Clover (T. medium) - A Picture of Genomic Similarities and Differences.</title>
        <authorList>
            <person name="Dluhosova J."/>
            <person name="Istvanek J."/>
            <person name="Nedelnik J."/>
            <person name="Repkova J."/>
        </authorList>
    </citation>
    <scope>NUCLEOTIDE SEQUENCE [LARGE SCALE GENOMIC DNA]</scope>
    <source>
        <strain evidence="2">cv. 10/8</strain>
        <tissue evidence="1">Leaf</tissue>
    </source>
</reference>
<feature type="non-terminal residue" evidence="1">
    <location>
        <position position="1"/>
    </location>
</feature>
<evidence type="ECO:0000313" key="1">
    <source>
        <dbReference type="EMBL" id="MCI35242.1"/>
    </source>
</evidence>
<keyword evidence="2" id="KW-1185">Reference proteome</keyword>
<dbReference type="Proteomes" id="UP000265520">
    <property type="component" value="Unassembled WGS sequence"/>
</dbReference>
<dbReference type="AlphaFoldDB" id="A0A392RGH4"/>
<proteinExistence type="predicted"/>
<sequence>PNAEQPTKIFYESTVTISLHIVRADHQNDEHLLLFLALQPFFDSHLMALMVIKGLGPALGLYIYSTPAEESDTYSHSQKTFASHLTNLSVRAPAGT</sequence>
<protein>
    <submittedName>
        <fullName evidence="1">Uncharacterized protein</fullName>
    </submittedName>
</protein>
<dbReference type="EMBL" id="LXQA010221526">
    <property type="protein sequence ID" value="MCI35242.1"/>
    <property type="molecule type" value="Genomic_DNA"/>
</dbReference>
<organism evidence="1 2">
    <name type="scientific">Trifolium medium</name>
    <dbReference type="NCBI Taxonomy" id="97028"/>
    <lineage>
        <taxon>Eukaryota</taxon>
        <taxon>Viridiplantae</taxon>
        <taxon>Streptophyta</taxon>
        <taxon>Embryophyta</taxon>
        <taxon>Tracheophyta</taxon>
        <taxon>Spermatophyta</taxon>
        <taxon>Magnoliopsida</taxon>
        <taxon>eudicotyledons</taxon>
        <taxon>Gunneridae</taxon>
        <taxon>Pentapetalae</taxon>
        <taxon>rosids</taxon>
        <taxon>fabids</taxon>
        <taxon>Fabales</taxon>
        <taxon>Fabaceae</taxon>
        <taxon>Papilionoideae</taxon>
        <taxon>50 kb inversion clade</taxon>
        <taxon>NPAAA clade</taxon>
        <taxon>Hologalegina</taxon>
        <taxon>IRL clade</taxon>
        <taxon>Trifolieae</taxon>
        <taxon>Trifolium</taxon>
    </lineage>
</organism>